<dbReference type="InterPro" id="IPR012337">
    <property type="entry name" value="RNaseH-like_sf"/>
</dbReference>
<evidence type="ECO:0000313" key="1">
    <source>
        <dbReference type="EMBL" id="KAJ7196747.1"/>
    </source>
</evidence>
<dbReference type="AlphaFoldDB" id="A0AAD6Y312"/>
<protein>
    <recommendedName>
        <fullName evidence="3">DUF659 domain-containing protein</fullName>
    </recommendedName>
</protein>
<dbReference type="EMBL" id="JARJCW010000081">
    <property type="protein sequence ID" value="KAJ7196747.1"/>
    <property type="molecule type" value="Genomic_DNA"/>
</dbReference>
<comment type="caution">
    <text evidence="1">The sequence shown here is derived from an EMBL/GenBank/DDBJ whole genome shotgun (WGS) entry which is preliminary data.</text>
</comment>
<reference evidence="1" key="1">
    <citation type="submission" date="2023-03" db="EMBL/GenBank/DDBJ databases">
        <title>Massive genome expansion in bonnet fungi (Mycena s.s.) driven by repeated elements and novel gene families across ecological guilds.</title>
        <authorList>
            <consortium name="Lawrence Berkeley National Laboratory"/>
            <person name="Harder C.B."/>
            <person name="Miyauchi S."/>
            <person name="Viragh M."/>
            <person name="Kuo A."/>
            <person name="Thoen E."/>
            <person name="Andreopoulos B."/>
            <person name="Lu D."/>
            <person name="Skrede I."/>
            <person name="Drula E."/>
            <person name="Henrissat B."/>
            <person name="Morin E."/>
            <person name="Kohler A."/>
            <person name="Barry K."/>
            <person name="LaButti K."/>
            <person name="Morin E."/>
            <person name="Salamov A."/>
            <person name="Lipzen A."/>
            <person name="Mereny Z."/>
            <person name="Hegedus B."/>
            <person name="Baldrian P."/>
            <person name="Stursova M."/>
            <person name="Weitz H."/>
            <person name="Taylor A."/>
            <person name="Grigoriev I.V."/>
            <person name="Nagy L.G."/>
            <person name="Martin F."/>
            <person name="Kauserud H."/>
        </authorList>
    </citation>
    <scope>NUCLEOTIDE SEQUENCE</scope>
    <source>
        <strain evidence="1">9144</strain>
    </source>
</reference>
<accession>A0AAD6Y312</accession>
<name>A0AAD6Y312_9AGAR</name>
<gene>
    <name evidence="1" type="ORF">GGX14DRAFT_504604</name>
</gene>
<evidence type="ECO:0008006" key="3">
    <source>
        <dbReference type="Google" id="ProtNLM"/>
    </source>
</evidence>
<sequence length="494" mass="55285">MEIAAVRRQACRAIISSGAAYRLFEDDEMKALFDLIRPGTSDILPTGKATSGSLLDACTSEIDQRYKLIFLGRDLGVGSDGWKAQNNNSVNGICANLEYKAYPLELVDAMALAKNGLAQCRQFADIIDALERKFGCRVIYFITDADGGSLKGRKQLGIERPWLFLPSCMAHQFELIQGDYYKVWVYARQICENATSVIGWINNHGTVRVIFDGGQKELGASNALAYLRAVVSRWTSNYTAFHRLYNLKLPMTKTVAWKEPQIIQAQVGAAKSTRAAELEADAKHHCAIINDPAFWDGLAQVLGDIEAICYAVNLAQKDSTRADQALLALVGIYLRFAEHPEEEVKIGMLKRLEKRWASYDQAFFLLALVLNPWEQLSCFSNSANLDHFKLVEMAVQVRISCIVDLQRVQTSTPRLARRRQSAMPWGTICRALAVSSRGTIVRRVHPLMRKKTPSSSGKHISRPMPGSSRSWRLCFLASLSIKQPWNEFSLLSRS</sequence>
<dbReference type="Proteomes" id="UP001219525">
    <property type="component" value="Unassembled WGS sequence"/>
</dbReference>
<dbReference type="SUPFAM" id="SSF53098">
    <property type="entry name" value="Ribonuclease H-like"/>
    <property type="match status" value="1"/>
</dbReference>
<evidence type="ECO:0000313" key="2">
    <source>
        <dbReference type="Proteomes" id="UP001219525"/>
    </source>
</evidence>
<organism evidence="1 2">
    <name type="scientific">Mycena pura</name>
    <dbReference type="NCBI Taxonomy" id="153505"/>
    <lineage>
        <taxon>Eukaryota</taxon>
        <taxon>Fungi</taxon>
        <taxon>Dikarya</taxon>
        <taxon>Basidiomycota</taxon>
        <taxon>Agaricomycotina</taxon>
        <taxon>Agaricomycetes</taxon>
        <taxon>Agaricomycetidae</taxon>
        <taxon>Agaricales</taxon>
        <taxon>Marasmiineae</taxon>
        <taxon>Mycenaceae</taxon>
        <taxon>Mycena</taxon>
    </lineage>
</organism>
<keyword evidence="2" id="KW-1185">Reference proteome</keyword>
<proteinExistence type="predicted"/>